<dbReference type="Pfam" id="PF13692">
    <property type="entry name" value="Glyco_trans_1_4"/>
    <property type="match status" value="1"/>
</dbReference>
<dbReference type="GO" id="GO:0016757">
    <property type="term" value="F:glycosyltransferase activity"/>
    <property type="evidence" value="ECO:0007669"/>
    <property type="project" value="UniProtKB-KW"/>
</dbReference>
<dbReference type="EMBL" id="CP000750">
    <property type="protein sequence ID" value="ABS04606.1"/>
    <property type="molecule type" value="Genomic_DNA"/>
</dbReference>
<keyword evidence="5" id="KW-1185">Reference proteome</keyword>
<gene>
    <name evidence="4" type="ordered locus">Krad_3142</name>
</gene>
<evidence type="ECO:0000256" key="1">
    <source>
        <dbReference type="ARBA" id="ARBA00022676"/>
    </source>
</evidence>
<evidence type="ECO:0000256" key="2">
    <source>
        <dbReference type="ARBA" id="ARBA00022679"/>
    </source>
</evidence>
<dbReference type="eggNOG" id="COG0438">
    <property type="taxonomic scope" value="Bacteria"/>
</dbReference>
<dbReference type="STRING" id="266940.Krad_3142"/>
<dbReference type="HOGENOM" id="CLU_009583_0_3_11"/>
<sequence>MTPVRRSAGGTVPAPVVLVLASSAGGVGRHAVELCAGLRSAGVDVRVAAPAETLRRFDFGVPTCAVEIGADLDPVRDLRAALTLRRAVRALPGALVHAHGVRAGFVAAFAARRGTALVVTLHNAVLGSAPRARLGTAVLGAVCRRADVVLGVSGDLVSLARSLGARRVERALVPAPPLPPGDPVRGRAVLGEGPVALAVARLAPQKGLTTLLDAAGRLPAGARVVVVGDGPLREELQGRIDDEQLPVRLAGRREDVADLLAAADVALSTSLWEGQPVFVQEALRAGVPVVATDAGGTAEVTGDAAVLVPVGDARAVAEAVGALLDDPGLRAERARRSARRAGELPDGAAALAQVLAVHARARG</sequence>
<feature type="domain" description="Glycosyltransferase subfamily 4-like N-terminal" evidence="3">
    <location>
        <begin position="25"/>
        <end position="174"/>
    </location>
</feature>
<name>A6WCR7_KINRD</name>
<dbReference type="KEGG" id="kra:Krad_3142"/>
<dbReference type="Proteomes" id="UP000001116">
    <property type="component" value="Chromosome"/>
</dbReference>
<dbReference type="Pfam" id="PF13579">
    <property type="entry name" value="Glyco_trans_4_4"/>
    <property type="match status" value="1"/>
</dbReference>
<dbReference type="GO" id="GO:1901137">
    <property type="term" value="P:carbohydrate derivative biosynthetic process"/>
    <property type="evidence" value="ECO:0007669"/>
    <property type="project" value="UniProtKB-ARBA"/>
</dbReference>
<organism evidence="4 5">
    <name type="scientific">Kineococcus radiotolerans (strain ATCC BAA-149 / DSM 14245 / SRS30216)</name>
    <dbReference type="NCBI Taxonomy" id="266940"/>
    <lineage>
        <taxon>Bacteria</taxon>
        <taxon>Bacillati</taxon>
        <taxon>Actinomycetota</taxon>
        <taxon>Actinomycetes</taxon>
        <taxon>Kineosporiales</taxon>
        <taxon>Kineosporiaceae</taxon>
        <taxon>Kineococcus</taxon>
    </lineage>
</organism>
<dbReference type="InterPro" id="IPR028098">
    <property type="entry name" value="Glyco_trans_4-like_N"/>
</dbReference>
<dbReference type="PANTHER" id="PTHR45947">
    <property type="entry name" value="SULFOQUINOVOSYL TRANSFERASE SQD2"/>
    <property type="match status" value="1"/>
</dbReference>
<proteinExistence type="predicted"/>
<dbReference type="SUPFAM" id="SSF53756">
    <property type="entry name" value="UDP-Glycosyltransferase/glycogen phosphorylase"/>
    <property type="match status" value="1"/>
</dbReference>
<evidence type="ECO:0000313" key="4">
    <source>
        <dbReference type="EMBL" id="ABS04606.1"/>
    </source>
</evidence>
<dbReference type="AlphaFoldDB" id="A6WCR7"/>
<dbReference type="PANTHER" id="PTHR45947:SF3">
    <property type="entry name" value="SULFOQUINOVOSYL TRANSFERASE SQD2"/>
    <property type="match status" value="1"/>
</dbReference>
<evidence type="ECO:0000259" key="3">
    <source>
        <dbReference type="Pfam" id="PF13579"/>
    </source>
</evidence>
<reference evidence="5" key="1">
    <citation type="journal article" date="2008" name="PLoS ONE">
        <title>Survival in nuclear waste, extreme resistance, and potential applications gleaned from the genome sequence of Kineococcus radiotolerans SRS30216.</title>
        <authorList>
            <person name="Bagwell C.E."/>
            <person name="Bhat S."/>
            <person name="Hawkins G.M."/>
            <person name="Smith B.W."/>
            <person name="Biswas T."/>
            <person name="Hoover T.R."/>
            <person name="Saunders E."/>
            <person name="Han C.S."/>
            <person name="Tsodikov O.V."/>
            <person name="Shimkets L.J."/>
        </authorList>
    </citation>
    <scope>NUCLEOTIDE SEQUENCE [LARGE SCALE GENOMIC DNA]</scope>
    <source>
        <strain evidence="5">ATCC BAA-149 / DSM 14245 / SRS30216</strain>
    </source>
</reference>
<dbReference type="CDD" id="cd03801">
    <property type="entry name" value="GT4_PimA-like"/>
    <property type="match status" value="1"/>
</dbReference>
<dbReference type="CAZy" id="GT4">
    <property type="family name" value="Glycosyltransferase Family 4"/>
</dbReference>
<dbReference type="InterPro" id="IPR050194">
    <property type="entry name" value="Glycosyltransferase_grp1"/>
</dbReference>
<dbReference type="Gene3D" id="3.40.50.2000">
    <property type="entry name" value="Glycogen Phosphorylase B"/>
    <property type="match status" value="2"/>
</dbReference>
<accession>A6WCR7</accession>
<keyword evidence="2 4" id="KW-0808">Transferase</keyword>
<evidence type="ECO:0000313" key="5">
    <source>
        <dbReference type="Proteomes" id="UP000001116"/>
    </source>
</evidence>
<protein>
    <submittedName>
        <fullName evidence="4">Glycosyl transferase group 1</fullName>
    </submittedName>
</protein>
<keyword evidence="1" id="KW-0328">Glycosyltransferase</keyword>